<evidence type="ECO:0000256" key="1">
    <source>
        <dbReference type="SAM" id="Phobius"/>
    </source>
</evidence>
<sequence>MTAVLEYKWMILAVLEVVAWGMTFLMFYARYGMRSQLWFRVYAALFALTGLIPQVLIGILNFAVNRELDVFTLAIVLLLLYGATLGKSQVKKLDAWAERKFAKKETQAKA</sequence>
<dbReference type="AlphaFoldDB" id="A0A316D9U7"/>
<keyword evidence="3" id="KW-1185">Reference proteome</keyword>
<keyword evidence="1" id="KW-0472">Membrane</keyword>
<feature type="transmembrane region" description="Helical" evidence="1">
    <location>
        <begin position="41"/>
        <end position="64"/>
    </location>
</feature>
<feature type="transmembrane region" description="Helical" evidence="1">
    <location>
        <begin position="6"/>
        <end position="29"/>
    </location>
</feature>
<protein>
    <submittedName>
        <fullName evidence="2">Uncharacterized protein</fullName>
    </submittedName>
</protein>
<dbReference type="RefSeq" id="WP_109688639.1">
    <property type="nucleotide sequence ID" value="NZ_QGGL01000007.1"/>
</dbReference>
<keyword evidence="1" id="KW-1133">Transmembrane helix</keyword>
<name>A0A316D9U7_9BACL</name>
<accession>A0A316D9U7</accession>
<evidence type="ECO:0000313" key="3">
    <source>
        <dbReference type="Proteomes" id="UP000245634"/>
    </source>
</evidence>
<dbReference type="EMBL" id="QGGL01000007">
    <property type="protein sequence ID" value="PWK13403.1"/>
    <property type="molecule type" value="Genomic_DNA"/>
</dbReference>
<reference evidence="2 3" key="1">
    <citation type="submission" date="2018-05" db="EMBL/GenBank/DDBJ databases">
        <title>Genomic Encyclopedia of Type Strains, Phase IV (KMG-IV): sequencing the most valuable type-strain genomes for metagenomic binning, comparative biology and taxonomic classification.</title>
        <authorList>
            <person name="Goeker M."/>
        </authorList>
    </citation>
    <scope>NUCLEOTIDE SEQUENCE [LARGE SCALE GENOMIC DNA]</scope>
    <source>
        <strain evidence="2 3">DSM 18773</strain>
    </source>
</reference>
<comment type="caution">
    <text evidence="2">The sequence shown here is derived from an EMBL/GenBank/DDBJ whole genome shotgun (WGS) entry which is preliminary data.</text>
</comment>
<gene>
    <name evidence="2" type="ORF">C7459_10770</name>
</gene>
<proteinExistence type="predicted"/>
<feature type="transmembrane region" description="Helical" evidence="1">
    <location>
        <begin position="70"/>
        <end position="90"/>
    </location>
</feature>
<dbReference type="Proteomes" id="UP000245634">
    <property type="component" value="Unassembled WGS sequence"/>
</dbReference>
<dbReference type="OrthoDB" id="1683959at2"/>
<organism evidence="2 3">
    <name type="scientific">Tumebacillus permanentifrigoris</name>
    <dbReference type="NCBI Taxonomy" id="378543"/>
    <lineage>
        <taxon>Bacteria</taxon>
        <taxon>Bacillati</taxon>
        <taxon>Bacillota</taxon>
        <taxon>Bacilli</taxon>
        <taxon>Bacillales</taxon>
        <taxon>Alicyclobacillaceae</taxon>
        <taxon>Tumebacillus</taxon>
    </lineage>
</organism>
<evidence type="ECO:0000313" key="2">
    <source>
        <dbReference type="EMBL" id="PWK13403.1"/>
    </source>
</evidence>
<keyword evidence="1" id="KW-0812">Transmembrane</keyword>